<evidence type="ECO:0000256" key="3">
    <source>
        <dbReference type="ARBA" id="ARBA00012387"/>
    </source>
</evidence>
<dbReference type="EC" id="2.7.7.13" evidence="3"/>
<evidence type="ECO:0000256" key="4">
    <source>
        <dbReference type="ARBA" id="ARBA00022679"/>
    </source>
</evidence>
<dbReference type="Proteomes" id="UP000281975">
    <property type="component" value="Unassembled WGS sequence"/>
</dbReference>
<dbReference type="PANTHER" id="PTHR46390:SF1">
    <property type="entry name" value="MANNOSE-1-PHOSPHATE GUANYLYLTRANSFERASE"/>
    <property type="match status" value="1"/>
</dbReference>
<evidence type="ECO:0000259" key="10">
    <source>
        <dbReference type="Pfam" id="PF00483"/>
    </source>
</evidence>
<evidence type="ECO:0000256" key="2">
    <source>
        <dbReference type="ARBA" id="ARBA00006115"/>
    </source>
</evidence>
<dbReference type="NCBIfam" id="TIGR01479">
    <property type="entry name" value="GMP_PMI"/>
    <property type="match status" value="1"/>
</dbReference>
<proteinExistence type="inferred from homology"/>
<comment type="similarity">
    <text evidence="2 9">Belongs to the mannose-6-phosphate isomerase type 2 family.</text>
</comment>
<dbReference type="UniPathway" id="UPA00126">
    <property type="reaction ID" value="UER00930"/>
</dbReference>
<dbReference type="InterPro" id="IPR014710">
    <property type="entry name" value="RmlC-like_jellyroll"/>
</dbReference>
<dbReference type="GO" id="GO:0000271">
    <property type="term" value="P:polysaccharide biosynthetic process"/>
    <property type="evidence" value="ECO:0007669"/>
    <property type="project" value="InterPro"/>
</dbReference>
<evidence type="ECO:0000256" key="6">
    <source>
        <dbReference type="ARBA" id="ARBA00022741"/>
    </source>
</evidence>
<dbReference type="Gene3D" id="2.60.120.10">
    <property type="entry name" value="Jelly Rolls"/>
    <property type="match status" value="1"/>
</dbReference>
<reference evidence="13 14" key="1">
    <citation type="submission" date="2018-10" db="EMBL/GenBank/DDBJ databases">
        <title>Genomic Encyclopedia of Type Strains, Phase IV (KMG-IV): sequencing the most valuable type-strain genomes for metagenomic binning, comparative biology and taxonomic classification.</title>
        <authorList>
            <person name="Goeker M."/>
        </authorList>
    </citation>
    <scope>NUCLEOTIDE SEQUENCE [LARGE SCALE GENOMIC DNA]</scope>
    <source>
        <strain evidence="13 14">DSM 23229</strain>
    </source>
</reference>
<keyword evidence="7" id="KW-0342">GTP-binding</keyword>
<keyword evidence="6" id="KW-0547">Nucleotide-binding</keyword>
<dbReference type="Pfam" id="PF00483">
    <property type="entry name" value="NTP_transferase"/>
    <property type="match status" value="1"/>
</dbReference>
<keyword evidence="4 13" id="KW-0808">Transferase</keyword>
<evidence type="ECO:0000256" key="7">
    <source>
        <dbReference type="ARBA" id="ARBA00023134"/>
    </source>
</evidence>
<dbReference type="GO" id="GO:0016853">
    <property type="term" value="F:isomerase activity"/>
    <property type="evidence" value="ECO:0007669"/>
    <property type="project" value="UniProtKB-KW"/>
</dbReference>
<evidence type="ECO:0000256" key="9">
    <source>
        <dbReference type="RuleBase" id="RU004190"/>
    </source>
</evidence>
<dbReference type="InterPro" id="IPR054566">
    <property type="entry name" value="ManC/GMP-like_b-helix"/>
</dbReference>
<dbReference type="GO" id="GO:0009298">
    <property type="term" value="P:GDP-mannose biosynthetic process"/>
    <property type="evidence" value="ECO:0007669"/>
    <property type="project" value="UniProtKB-UniPathway"/>
</dbReference>
<dbReference type="EMBL" id="RBIN01000004">
    <property type="protein sequence ID" value="RKR04243.1"/>
    <property type="molecule type" value="Genomic_DNA"/>
</dbReference>
<dbReference type="InterPro" id="IPR006375">
    <property type="entry name" value="Man1P_GuaTrfase/Man6P_Isoase"/>
</dbReference>
<dbReference type="OrthoDB" id="9806359at2"/>
<dbReference type="InterPro" id="IPR011051">
    <property type="entry name" value="RmlC_Cupin_sf"/>
</dbReference>
<sequence length="495" mass="54462">MAPLQAPHDAADVSPPLTPVILSGGAGTRLWPLSRQSYPKQFLPLLDPHLSLLQQTLSRLEGVPGIGAPLMICNEAHRFLVAEQLRDQGITPGAIVLEPAARNTAPALALAALSALEGEEEAMLLIMPADHQLEDTAAFRVAVEEGRALAGQGRLVTFGVVPTRAHTGYGYIRAGEAAGSGYRVETFTEKPDQATAEQYLAAGDYYWNSGMFLMRARTLIEELARHAPEVLAAAESAWAERRADLDFTRVACPAFEAAPNISIDYAVMERTNRAVMVALEAGWSDIGAWDAVFEAQAGQQDEAGNVVQGDVLLHETRNSFIASHSRLVATLGLSDIIAVETEDAVLLANRHRMQELGALVERLGSQGRSELRAHRRVYRPWGYYRTMVCEPGFQVKEIMVHPGAALSLQMHHHRAEHWVVVQGTAQITQGEQRGDTQHLETRLITEDESTYIPLATVHRLENPGRIPLRLIEVQTGRHLDEADIVRFEDRYQRQG</sequence>
<evidence type="ECO:0000256" key="1">
    <source>
        <dbReference type="ARBA" id="ARBA00004823"/>
    </source>
</evidence>
<dbReference type="GO" id="GO:0004475">
    <property type="term" value="F:mannose-1-phosphate guanylyltransferase (GTP) activity"/>
    <property type="evidence" value="ECO:0007669"/>
    <property type="project" value="UniProtKB-EC"/>
</dbReference>
<evidence type="ECO:0000256" key="5">
    <source>
        <dbReference type="ARBA" id="ARBA00022695"/>
    </source>
</evidence>
<organism evidence="13 14">
    <name type="scientific">Kushneria sinocarnis</name>
    <dbReference type="NCBI Taxonomy" id="595502"/>
    <lineage>
        <taxon>Bacteria</taxon>
        <taxon>Pseudomonadati</taxon>
        <taxon>Pseudomonadota</taxon>
        <taxon>Gammaproteobacteria</taxon>
        <taxon>Oceanospirillales</taxon>
        <taxon>Halomonadaceae</taxon>
        <taxon>Kushneria</taxon>
    </lineage>
</organism>
<evidence type="ECO:0000313" key="14">
    <source>
        <dbReference type="Proteomes" id="UP000281975"/>
    </source>
</evidence>
<feature type="domain" description="MannoseP isomerase/GMP-like beta-helix" evidence="12">
    <location>
        <begin position="314"/>
        <end position="363"/>
    </location>
</feature>
<evidence type="ECO:0000259" key="11">
    <source>
        <dbReference type="Pfam" id="PF01050"/>
    </source>
</evidence>
<dbReference type="GO" id="GO:0005525">
    <property type="term" value="F:GTP binding"/>
    <property type="evidence" value="ECO:0007669"/>
    <property type="project" value="UniProtKB-KW"/>
</dbReference>
<dbReference type="InterPro" id="IPR049577">
    <property type="entry name" value="GMPP_N"/>
</dbReference>
<name>A0A420WX28_9GAMM</name>
<dbReference type="InterPro" id="IPR005835">
    <property type="entry name" value="NTP_transferase_dom"/>
</dbReference>
<dbReference type="AlphaFoldDB" id="A0A420WX28"/>
<keyword evidence="14" id="KW-1185">Reference proteome</keyword>
<evidence type="ECO:0000259" key="12">
    <source>
        <dbReference type="Pfam" id="PF22640"/>
    </source>
</evidence>
<gene>
    <name evidence="13" type="ORF">C7446_1446</name>
</gene>
<dbReference type="SUPFAM" id="SSF53448">
    <property type="entry name" value="Nucleotide-diphospho-sugar transferases"/>
    <property type="match status" value="1"/>
</dbReference>
<keyword evidence="13" id="KW-0413">Isomerase</keyword>
<evidence type="ECO:0000313" key="13">
    <source>
        <dbReference type="EMBL" id="RKR04243.1"/>
    </source>
</evidence>
<evidence type="ECO:0000256" key="8">
    <source>
        <dbReference type="ARBA" id="ARBA00047343"/>
    </source>
</evidence>
<comment type="pathway">
    <text evidence="1">Nucleotide-sugar biosynthesis; GDP-alpha-D-mannose biosynthesis; GDP-alpha-D-mannose from alpha-D-mannose 1-phosphate (GTP route): step 1/1.</text>
</comment>
<dbReference type="InterPro" id="IPR001538">
    <property type="entry name" value="Man6P_isomerase-2_C"/>
</dbReference>
<dbReference type="InterPro" id="IPR051161">
    <property type="entry name" value="Mannose-6P_isomerase_type2"/>
</dbReference>
<feature type="domain" description="Mannose-6-phosphate isomerase type II C-terminal" evidence="11">
    <location>
        <begin position="367"/>
        <end position="489"/>
    </location>
</feature>
<dbReference type="CDD" id="cd02213">
    <property type="entry name" value="cupin_PMI_typeII_C"/>
    <property type="match status" value="1"/>
</dbReference>
<dbReference type="InterPro" id="IPR029044">
    <property type="entry name" value="Nucleotide-diphossugar_trans"/>
</dbReference>
<dbReference type="FunFam" id="2.60.120.10:FF:000032">
    <property type="entry name" value="Mannose-1-phosphate guanylyltransferase/mannose-6-phosphate isomerase"/>
    <property type="match status" value="1"/>
</dbReference>
<dbReference type="RefSeq" id="WP_121172424.1">
    <property type="nucleotide sequence ID" value="NZ_RBIN01000004.1"/>
</dbReference>
<dbReference type="Pfam" id="PF22640">
    <property type="entry name" value="ManC_GMP_beta-helix"/>
    <property type="match status" value="1"/>
</dbReference>
<dbReference type="FunFam" id="3.90.550.10:FF:000046">
    <property type="entry name" value="Mannose-1-phosphate guanylyltransferase (GDP)"/>
    <property type="match status" value="1"/>
</dbReference>
<comment type="catalytic activity">
    <reaction evidence="8">
        <text>alpha-D-mannose 1-phosphate + GTP + H(+) = GDP-alpha-D-mannose + diphosphate</text>
        <dbReference type="Rhea" id="RHEA:15229"/>
        <dbReference type="ChEBI" id="CHEBI:15378"/>
        <dbReference type="ChEBI" id="CHEBI:33019"/>
        <dbReference type="ChEBI" id="CHEBI:37565"/>
        <dbReference type="ChEBI" id="CHEBI:57527"/>
        <dbReference type="ChEBI" id="CHEBI:58409"/>
        <dbReference type="EC" id="2.7.7.13"/>
    </reaction>
</comment>
<protein>
    <recommendedName>
        <fullName evidence="3">mannose-1-phosphate guanylyltransferase</fullName>
        <ecNumber evidence="3">2.7.7.13</ecNumber>
    </recommendedName>
</protein>
<dbReference type="Gene3D" id="3.90.550.10">
    <property type="entry name" value="Spore Coat Polysaccharide Biosynthesis Protein SpsA, Chain A"/>
    <property type="match status" value="1"/>
</dbReference>
<accession>A0A420WX28</accession>
<dbReference type="Pfam" id="PF01050">
    <property type="entry name" value="MannoseP_isomer"/>
    <property type="match status" value="1"/>
</dbReference>
<feature type="domain" description="Nucleotidyl transferase" evidence="10">
    <location>
        <begin position="19"/>
        <end position="299"/>
    </location>
</feature>
<comment type="caution">
    <text evidence="13">The sequence shown here is derived from an EMBL/GenBank/DDBJ whole genome shotgun (WGS) entry which is preliminary data.</text>
</comment>
<dbReference type="CDD" id="cd02509">
    <property type="entry name" value="GDP-M1P_Guanylyltransferase"/>
    <property type="match status" value="1"/>
</dbReference>
<dbReference type="SUPFAM" id="SSF51182">
    <property type="entry name" value="RmlC-like cupins"/>
    <property type="match status" value="1"/>
</dbReference>
<keyword evidence="5 13" id="KW-0548">Nucleotidyltransferase</keyword>
<dbReference type="PANTHER" id="PTHR46390">
    <property type="entry name" value="MANNOSE-1-PHOSPHATE GUANYLYLTRANSFERASE"/>
    <property type="match status" value="1"/>
</dbReference>